<comment type="caution">
    <text evidence="3">The sequence shown here is derived from an EMBL/GenBank/DDBJ whole genome shotgun (WGS) entry which is preliminary data.</text>
</comment>
<evidence type="ECO:0000259" key="2">
    <source>
        <dbReference type="PROSITE" id="PS51186"/>
    </source>
</evidence>
<dbReference type="EC" id="2.3.-.-" evidence="3"/>
<dbReference type="InterPro" id="IPR000182">
    <property type="entry name" value="GNAT_dom"/>
</dbReference>
<dbReference type="PROSITE" id="PS51186">
    <property type="entry name" value="GNAT"/>
    <property type="match status" value="1"/>
</dbReference>
<evidence type="ECO:0000313" key="4">
    <source>
        <dbReference type="Proteomes" id="UP001589858"/>
    </source>
</evidence>
<feature type="compositionally biased region" description="Basic residues" evidence="1">
    <location>
        <begin position="180"/>
        <end position="195"/>
    </location>
</feature>
<dbReference type="PANTHER" id="PTHR43792:SF1">
    <property type="entry name" value="N-ACETYLTRANSFERASE DOMAIN-CONTAINING PROTEIN"/>
    <property type="match status" value="1"/>
</dbReference>
<dbReference type="InterPro" id="IPR051531">
    <property type="entry name" value="N-acetyltransferase"/>
</dbReference>
<dbReference type="PANTHER" id="PTHR43792">
    <property type="entry name" value="GNAT FAMILY, PUTATIVE (AFU_ORTHOLOGUE AFUA_3G00765)-RELATED-RELATED"/>
    <property type="match status" value="1"/>
</dbReference>
<reference evidence="3 4" key="1">
    <citation type="submission" date="2024-09" db="EMBL/GenBank/DDBJ databases">
        <authorList>
            <person name="Sun Q."/>
            <person name="Mori K."/>
        </authorList>
    </citation>
    <scope>NUCLEOTIDE SEQUENCE [LARGE SCALE GENOMIC DNA]</scope>
    <source>
        <strain evidence="3 4">CICC 11035S</strain>
    </source>
</reference>
<dbReference type="CDD" id="cd04301">
    <property type="entry name" value="NAT_SF"/>
    <property type="match status" value="1"/>
</dbReference>
<sequence>MGAQLRTERLLLRPALAGDAEALHAIFVQPEAMAYWSRPPHTNIAQTQDWLAGMIAIPPGEGEDFIISLEGRVIGKAGLWRFPEIGFILDPAFWGQGYAREALQAVTDRAFAVHRLPHVTADVDPRNRRSLALLTGLGFRETGRAARTWQVGETWCDSVYLRLNAPGYPLKPSRDGPAGHARRRSPARPAGRRARSPGPARSP</sequence>
<organism evidence="3 4">
    <name type="scientific">Novosphingobium clariflavum</name>
    <dbReference type="NCBI Taxonomy" id="2029884"/>
    <lineage>
        <taxon>Bacteria</taxon>
        <taxon>Pseudomonadati</taxon>
        <taxon>Pseudomonadota</taxon>
        <taxon>Alphaproteobacteria</taxon>
        <taxon>Sphingomonadales</taxon>
        <taxon>Sphingomonadaceae</taxon>
        <taxon>Novosphingobium</taxon>
    </lineage>
</organism>
<evidence type="ECO:0000313" key="3">
    <source>
        <dbReference type="EMBL" id="MFC0684473.1"/>
    </source>
</evidence>
<keyword evidence="3" id="KW-0808">Transferase</keyword>
<dbReference type="Gene3D" id="3.40.630.30">
    <property type="match status" value="1"/>
</dbReference>
<dbReference type="SUPFAM" id="SSF55729">
    <property type="entry name" value="Acyl-CoA N-acyltransferases (Nat)"/>
    <property type="match status" value="1"/>
</dbReference>
<name>A0ABV6S8R6_9SPHN</name>
<keyword evidence="4" id="KW-1185">Reference proteome</keyword>
<dbReference type="RefSeq" id="WP_267219476.1">
    <property type="nucleotide sequence ID" value="NZ_JAPCWC010000004.1"/>
</dbReference>
<accession>A0ABV6S8R6</accession>
<dbReference type="Proteomes" id="UP001589858">
    <property type="component" value="Unassembled WGS sequence"/>
</dbReference>
<feature type="region of interest" description="Disordered" evidence="1">
    <location>
        <begin position="170"/>
        <end position="203"/>
    </location>
</feature>
<dbReference type="Pfam" id="PF13302">
    <property type="entry name" value="Acetyltransf_3"/>
    <property type="match status" value="1"/>
</dbReference>
<feature type="domain" description="N-acetyltransferase" evidence="2">
    <location>
        <begin position="10"/>
        <end position="166"/>
    </location>
</feature>
<proteinExistence type="predicted"/>
<dbReference type="GO" id="GO:0016746">
    <property type="term" value="F:acyltransferase activity"/>
    <property type="evidence" value="ECO:0007669"/>
    <property type="project" value="UniProtKB-KW"/>
</dbReference>
<dbReference type="InterPro" id="IPR016181">
    <property type="entry name" value="Acyl_CoA_acyltransferase"/>
</dbReference>
<keyword evidence="3" id="KW-0012">Acyltransferase</keyword>
<dbReference type="EMBL" id="JBHLTM010000027">
    <property type="protein sequence ID" value="MFC0684473.1"/>
    <property type="molecule type" value="Genomic_DNA"/>
</dbReference>
<evidence type="ECO:0000256" key="1">
    <source>
        <dbReference type="SAM" id="MobiDB-lite"/>
    </source>
</evidence>
<protein>
    <submittedName>
        <fullName evidence="3">GNAT family N-acetyltransferase</fullName>
        <ecNumber evidence="3">2.3.-.-</ecNumber>
    </submittedName>
</protein>
<gene>
    <name evidence="3" type="ORF">ACFFF8_07690</name>
</gene>